<organism evidence="3 4">
    <name type="scientific">Pseudoduganella flava</name>
    <dbReference type="NCBI Taxonomy" id="871742"/>
    <lineage>
        <taxon>Bacteria</taxon>
        <taxon>Pseudomonadati</taxon>
        <taxon>Pseudomonadota</taxon>
        <taxon>Betaproteobacteria</taxon>
        <taxon>Burkholderiales</taxon>
        <taxon>Oxalobacteraceae</taxon>
        <taxon>Telluria group</taxon>
        <taxon>Pseudoduganella</taxon>
    </lineage>
</organism>
<dbReference type="Proteomes" id="UP000315112">
    <property type="component" value="Unassembled WGS sequence"/>
</dbReference>
<evidence type="ECO:0000313" key="2">
    <source>
        <dbReference type="EMBL" id="QGZ42398.1"/>
    </source>
</evidence>
<reference evidence="3 4" key="1">
    <citation type="journal article" date="2015" name="Stand. Genomic Sci.">
        <title>Genomic Encyclopedia of Bacterial and Archaeal Type Strains, Phase III: the genomes of soil and plant-associated and newly described type strains.</title>
        <authorList>
            <person name="Whitman W.B."/>
            <person name="Woyke T."/>
            <person name="Klenk H.P."/>
            <person name="Zhou Y."/>
            <person name="Lilburn T.G."/>
            <person name="Beck B.J."/>
            <person name="De Vos P."/>
            <person name="Vandamme P."/>
            <person name="Eisen J.A."/>
            <person name="Garrity G."/>
            <person name="Hugenholtz P."/>
            <person name="Kyrpides N.C."/>
        </authorList>
    </citation>
    <scope>NUCLEOTIDE SEQUENCE [LARGE SCALE GENOMIC DNA]</scope>
    <source>
        <strain evidence="3 4">CGMCC 1.10685</strain>
    </source>
</reference>
<dbReference type="RefSeq" id="WP_145878577.1">
    <property type="nucleotide sequence ID" value="NZ_CP046904.1"/>
</dbReference>
<dbReference type="EMBL" id="CP046904">
    <property type="protein sequence ID" value="QGZ42398.1"/>
    <property type="molecule type" value="Genomic_DNA"/>
</dbReference>
<gene>
    <name evidence="2" type="ORF">GO485_27445</name>
    <name evidence="3" type="ORF">IP92_04135</name>
</gene>
<sequence length="61" mass="6906">MTKMILPLCAAAMLSACKGPYPLEQDTLACDRMTDWSQREACKEKAGTAERDWEKQQKAKQ</sequence>
<feature type="region of interest" description="Disordered" evidence="1">
    <location>
        <begin position="41"/>
        <end position="61"/>
    </location>
</feature>
<dbReference type="EMBL" id="VLKW01000008">
    <property type="protein sequence ID" value="TWI44960.1"/>
    <property type="molecule type" value="Genomic_DNA"/>
</dbReference>
<dbReference type="PROSITE" id="PS51257">
    <property type="entry name" value="PROKAR_LIPOPROTEIN"/>
    <property type="match status" value="1"/>
</dbReference>
<reference evidence="3" key="2">
    <citation type="submission" date="2019-07" db="EMBL/GenBank/DDBJ databases">
        <authorList>
            <person name="Whitman W."/>
            <person name="Huntemann M."/>
            <person name="Clum A."/>
            <person name="Pillay M."/>
            <person name="Palaniappan K."/>
            <person name="Varghese N."/>
            <person name="Mikhailova N."/>
            <person name="Stamatis D."/>
            <person name="Reddy T."/>
            <person name="Daum C."/>
            <person name="Shapiro N."/>
            <person name="Ivanova N."/>
            <person name="Kyrpides N."/>
            <person name="Woyke T."/>
        </authorList>
    </citation>
    <scope>NUCLEOTIDE SEQUENCE</scope>
    <source>
        <strain evidence="3">CGMCC 1.10685</strain>
    </source>
</reference>
<keyword evidence="5" id="KW-1185">Reference proteome</keyword>
<dbReference type="Proteomes" id="UP000437862">
    <property type="component" value="Chromosome"/>
</dbReference>
<evidence type="ECO:0000313" key="4">
    <source>
        <dbReference type="Proteomes" id="UP000315112"/>
    </source>
</evidence>
<reference evidence="2 5" key="3">
    <citation type="submission" date="2019-12" db="EMBL/GenBank/DDBJ databases">
        <title>Draft Genome Sequences of Six Type Strains of the Genus Massilia.</title>
        <authorList>
            <person name="Miess H."/>
            <person name="Frediansyah A."/>
            <person name="Goeker M."/>
            <person name="Gross H."/>
        </authorList>
    </citation>
    <scope>NUCLEOTIDE SEQUENCE [LARGE SCALE GENOMIC DNA]</scope>
    <source>
        <strain evidence="2 5">DSM 26639</strain>
    </source>
</reference>
<protein>
    <recommendedName>
        <fullName evidence="6">EexN family lipoprotein</fullName>
    </recommendedName>
</protein>
<name>A0A562PL74_9BURK</name>
<evidence type="ECO:0000313" key="3">
    <source>
        <dbReference type="EMBL" id="TWI44960.1"/>
    </source>
</evidence>
<evidence type="ECO:0000313" key="5">
    <source>
        <dbReference type="Proteomes" id="UP000437862"/>
    </source>
</evidence>
<evidence type="ECO:0008006" key="6">
    <source>
        <dbReference type="Google" id="ProtNLM"/>
    </source>
</evidence>
<evidence type="ECO:0000256" key="1">
    <source>
        <dbReference type="SAM" id="MobiDB-lite"/>
    </source>
</evidence>
<dbReference type="AlphaFoldDB" id="A0A562PL74"/>
<accession>A0A562PL74</accession>
<proteinExistence type="predicted"/>